<comment type="caution">
    <text evidence="1">The sequence shown here is derived from an EMBL/GenBank/DDBJ whole genome shotgun (WGS) entry which is preliminary data.</text>
</comment>
<organism evidence="1 2">
    <name type="scientific">Bacillus timonensis</name>
    <dbReference type="NCBI Taxonomy" id="1033734"/>
    <lineage>
        <taxon>Bacteria</taxon>
        <taxon>Bacillati</taxon>
        <taxon>Bacillota</taxon>
        <taxon>Bacilli</taxon>
        <taxon>Bacillales</taxon>
        <taxon>Bacillaceae</taxon>
        <taxon>Bacillus</taxon>
    </lineage>
</organism>
<evidence type="ECO:0000313" key="1">
    <source>
        <dbReference type="EMBL" id="THE13614.1"/>
    </source>
</evidence>
<accession>A0A4S3PVQ3</accession>
<sequence>MSVRCSILSDNISVVFAKEELLKYIKQVERSIPYSFVLGVEQDLIEKGLVERATLKENPIVDAFQVVQKENEIYIIGSNPRSVLYGVYHTCKKLFGYKWVHFSSEEKVDFRDVSFKKSSSHRGKMVRRGLVIENYSDTSFLLQMIDWAAKHYVNELFFTFMLWDKVKPVIEKEIEKRGLTITIGGHSMHYLLSDISISDKKQINYSDDSWKGLLIDKIKNEITKTSSINRVSLWPADIGIKNDQDFLTKYIAFTEQLKKHIPRIEVEHIAYNAGLSWDMLELPDGFDSSKTVDTLFAFWGRNYQQSFKKEERAFEALHKWRQATKATQKNITIFEYYSDHFMLGNLFPPLFQRIHEDINLYSKLGINQIVNLIVPYIPKENANVLDFQYPWESIQLMNSYYFARLTWGDGFDEIEGDFYSIFNERQIMVKKVLKKMESVLSEVSKWNFPLFPSRIIDPEKVKECDEIHLIISDLTKWKNELEPFKDDFISEIKDPSSMITFYIYYVCEILEYYLREWMEKVEQVSDKLQ</sequence>
<dbReference type="EMBL" id="SLUB01000008">
    <property type="protein sequence ID" value="THE13614.1"/>
    <property type="molecule type" value="Genomic_DNA"/>
</dbReference>
<evidence type="ECO:0000313" key="2">
    <source>
        <dbReference type="Proteomes" id="UP000306477"/>
    </source>
</evidence>
<reference evidence="1 2" key="1">
    <citation type="journal article" date="2019" name="Indoor Air">
        <title>Impacts of indoor surface finishes on bacterial viability.</title>
        <authorList>
            <person name="Hu J."/>
            <person name="Maamar S.B."/>
            <person name="Glawe A.J."/>
            <person name="Gottel N."/>
            <person name="Gilbert J.A."/>
            <person name="Hartmann E.M."/>
        </authorList>
    </citation>
    <scope>NUCLEOTIDE SEQUENCE [LARGE SCALE GENOMIC DNA]</scope>
    <source>
        <strain evidence="1 2">AF060A6</strain>
    </source>
</reference>
<evidence type="ECO:0008006" key="3">
    <source>
        <dbReference type="Google" id="ProtNLM"/>
    </source>
</evidence>
<dbReference type="AlphaFoldDB" id="A0A4S3PVQ3"/>
<gene>
    <name evidence="1" type="ORF">E1I69_06785</name>
</gene>
<keyword evidence="2" id="KW-1185">Reference proteome</keyword>
<proteinExistence type="predicted"/>
<name>A0A4S3PVQ3_9BACI</name>
<dbReference type="STRING" id="1033734.GCA_000285535_00318"/>
<protein>
    <recommendedName>
        <fullName evidence="3">Alpha glucuronidase N-terminal domain-containing protein</fullName>
    </recommendedName>
</protein>
<dbReference type="Proteomes" id="UP000306477">
    <property type="component" value="Unassembled WGS sequence"/>
</dbReference>
<dbReference type="RefSeq" id="WP_136378847.1">
    <property type="nucleotide sequence ID" value="NZ_SLUB01000008.1"/>
</dbReference>
<dbReference type="OrthoDB" id="2495297at2"/>